<protein>
    <submittedName>
        <fullName evidence="1">Uncharacterized protein</fullName>
    </submittedName>
</protein>
<sequence length="153" mass="17148">MSRISGAIQPKQDPLIVASRYRIQVAEQGSLLATVTGGTMPRAVRLRFFPEDFCKARLQASARNWFHCFSRRHSAAKSMPRNFEARGELVLNLNNCAVMAVSQAGFPWIADNASYYRCFPRPDDCVLLGVRLQSLLMNDFFDFVKQGLGRGAS</sequence>
<name>A0A9Q7XSZ4_9BURK</name>
<proteinExistence type="predicted"/>
<organism evidence="1 2">
    <name type="scientific">Cupriavidus taiwanensis</name>
    <dbReference type="NCBI Taxonomy" id="164546"/>
    <lineage>
        <taxon>Bacteria</taxon>
        <taxon>Pseudomonadati</taxon>
        <taxon>Pseudomonadota</taxon>
        <taxon>Betaproteobacteria</taxon>
        <taxon>Burkholderiales</taxon>
        <taxon>Burkholderiaceae</taxon>
        <taxon>Cupriavidus</taxon>
    </lineage>
</organism>
<dbReference type="Proteomes" id="UP000254259">
    <property type="component" value="Chromosome CBM2636"/>
</dbReference>
<reference evidence="1 2" key="1">
    <citation type="submission" date="2018-01" db="EMBL/GenBank/DDBJ databases">
        <authorList>
            <person name="Clerissi C."/>
        </authorList>
    </citation>
    <scope>NUCLEOTIDE SEQUENCE [LARGE SCALE GENOMIC DNA]</scope>
    <source>
        <strain evidence="1">Cupriavidus taiwanensis SWF 66322</strain>
    </source>
</reference>
<accession>A0A9Q7XSZ4</accession>
<evidence type="ECO:0000313" key="1">
    <source>
        <dbReference type="EMBL" id="SPD65810.1"/>
    </source>
</evidence>
<evidence type="ECO:0000313" key="2">
    <source>
        <dbReference type="Proteomes" id="UP000254259"/>
    </source>
</evidence>
<gene>
    <name evidence="1" type="ORF">CBM2636_20328</name>
</gene>
<dbReference type="EMBL" id="LT984813">
    <property type="protein sequence ID" value="SPD65810.1"/>
    <property type="molecule type" value="Genomic_DNA"/>
</dbReference>
<dbReference type="AlphaFoldDB" id="A0A9Q7XSZ4"/>